<proteinExistence type="predicted"/>
<protein>
    <submittedName>
        <fullName evidence="2">Flavo protein</fullName>
    </submittedName>
</protein>
<sequence length="219" mass="23463">MSATPIRIAVFVGSTRKGGNGIGISNWVSSGLSKVVASHPELDVEIVPVHFTSPNYIIGPLIEDVVPAGVKDPAKYGNTAIINWSHFVSSCKGFVIVSPQYNWGYPGELKNALDHLFNEWVGKPLAIVTYGGHGGNKAGEQLRQVTGGGLDMRLVEQKVEITLPRDYIVGTSSVATDASVAATEGKDSWLQPFEKPLEDAMESLLALIVSPPAEDSRKH</sequence>
<gene>
    <name evidence="2" type="ORF">DACRYDRAFT_119944</name>
</gene>
<feature type="domain" description="NADPH-dependent FMN reductase-like" evidence="1">
    <location>
        <begin position="7"/>
        <end position="157"/>
    </location>
</feature>
<dbReference type="STRING" id="1858805.M5FZ25"/>
<dbReference type="Proteomes" id="UP000030653">
    <property type="component" value="Unassembled WGS sequence"/>
</dbReference>
<dbReference type="SUPFAM" id="SSF52218">
    <property type="entry name" value="Flavoproteins"/>
    <property type="match status" value="1"/>
</dbReference>
<accession>M5FZ25</accession>
<dbReference type="GO" id="GO:0010181">
    <property type="term" value="F:FMN binding"/>
    <property type="evidence" value="ECO:0007669"/>
    <property type="project" value="TreeGrafter"/>
</dbReference>
<dbReference type="Pfam" id="PF03358">
    <property type="entry name" value="FMN_red"/>
    <property type="match status" value="1"/>
</dbReference>
<dbReference type="EMBL" id="JH795881">
    <property type="protein sequence ID" value="EJT96732.1"/>
    <property type="molecule type" value="Genomic_DNA"/>
</dbReference>
<dbReference type="OrthoDB" id="68575at2759"/>
<dbReference type="PANTHER" id="PTHR30543">
    <property type="entry name" value="CHROMATE REDUCTASE"/>
    <property type="match status" value="1"/>
</dbReference>
<dbReference type="RefSeq" id="XP_040623630.1">
    <property type="nucleotide sequence ID" value="XM_040770904.1"/>
</dbReference>
<keyword evidence="3" id="KW-1185">Reference proteome</keyword>
<dbReference type="GeneID" id="63685966"/>
<dbReference type="OMA" id="NDHTKAW"/>
<dbReference type="InterPro" id="IPR029039">
    <property type="entry name" value="Flavoprotein-like_sf"/>
</dbReference>
<dbReference type="Gene3D" id="3.40.50.360">
    <property type="match status" value="1"/>
</dbReference>
<evidence type="ECO:0000313" key="2">
    <source>
        <dbReference type="EMBL" id="EJT96732.1"/>
    </source>
</evidence>
<evidence type="ECO:0000259" key="1">
    <source>
        <dbReference type="Pfam" id="PF03358"/>
    </source>
</evidence>
<dbReference type="InterPro" id="IPR050712">
    <property type="entry name" value="NAD(P)H-dep_reductase"/>
</dbReference>
<organism evidence="2 3">
    <name type="scientific">Dacryopinax primogenitus (strain DJM 731)</name>
    <name type="common">Brown rot fungus</name>
    <dbReference type="NCBI Taxonomy" id="1858805"/>
    <lineage>
        <taxon>Eukaryota</taxon>
        <taxon>Fungi</taxon>
        <taxon>Dikarya</taxon>
        <taxon>Basidiomycota</taxon>
        <taxon>Agaricomycotina</taxon>
        <taxon>Dacrymycetes</taxon>
        <taxon>Dacrymycetales</taxon>
        <taxon>Dacrymycetaceae</taxon>
        <taxon>Dacryopinax</taxon>
    </lineage>
</organism>
<name>M5FZ25_DACPD</name>
<dbReference type="GO" id="GO:0016491">
    <property type="term" value="F:oxidoreductase activity"/>
    <property type="evidence" value="ECO:0007669"/>
    <property type="project" value="InterPro"/>
</dbReference>
<evidence type="ECO:0000313" key="3">
    <source>
        <dbReference type="Proteomes" id="UP000030653"/>
    </source>
</evidence>
<dbReference type="HOGENOM" id="CLU_055322_2_1_1"/>
<dbReference type="AlphaFoldDB" id="M5FZ25"/>
<dbReference type="GO" id="GO:0005829">
    <property type="term" value="C:cytosol"/>
    <property type="evidence" value="ECO:0007669"/>
    <property type="project" value="TreeGrafter"/>
</dbReference>
<reference evidence="2 3" key="1">
    <citation type="journal article" date="2012" name="Science">
        <title>The Paleozoic origin of enzymatic lignin decomposition reconstructed from 31 fungal genomes.</title>
        <authorList>
            <person name="Floudas D."/>
            <person name="Binder M."/>
            <person name="Riley R."/>
            <person name="Barry K."/>
            <person name="Blanchette R.A."/>
            <person name="Henrissat B."/>
            <person name="Martinez A.T."/>
            <person name="Otillar R."/>
            <person name="Spatafora J.W."/>
            <person name="Yadav J.S."/>
            <person name="Aerts A."/>
            <person name="Benoit I."/>
            <person name="Boyd A."/>
            <person name="Carlson A."/>
            <person name="Copeland A."/>
            <person name="Coutinho P.M."/>
            <person name="de Vries R.P."/>
            <person name="Ferreira P."/>
            <person name="Findley K."/>
            <person name="Foster B."/>
            <person name="Gaskell J."/>
            <person name="Glotzer D."/>
            <person name="Gorecki P."/>
            <person name="Heitman J."/>
            <person name="Hesse C."/>
            <person name="Hori C."/>
            <person name="Igarashi K."/>
            <person name="Jurgens J.A."/>
            <person name="Kallen N."/>
            <person name="Kersten P."/>
            <person name="Kohler A."/>
            <person name="Kuees U."/>
            <person name="Kumar T.K.A."/>
            <person name="Kuo A."/>
            <person name="LaButti K."/>
            <person name="Larrondo L.F."/>
            <person name="Lindquist E."/>
            <person name="Ling A."/>
            <person name="Lombard V."/>
            <person name="Lucas S."/>
            <person name="Lundell T."/>
            <person name="Martin R."/>
            <person name="McLaughlin D.J."/>
            <person name="Morgenstern I."/>
            <person name="Morin E."/>
            <person name="Murat C."/>
            <person name="Nagy L.G."/>
            <person name="Nolan M."/>
            <person name="Ohm R.A."/>
            <person name="Patyshakuliyeva A."/>
            <person name="Rokas A."/>
            <person name="Ruiz-Duenas F.J."/>
            <person name="Sabat G."/>
            <person name="Salamov A."/>
            <person name="Samejima M."/>
            <person name="Schmutz J."/>
            <person name="Slot J.C."/>
            <person name="St John F."/>
            <person name="Stenlid J."/>
            <person name="Sun H."/>
            <person name="Sun S."/>
            <person name="Syed K."/>
            <person name="Tsang A."/>
            <person name="Wiebenga A."/>
            <person name="Young D."/>
            <person name="Pisabarro A."/>
            <person name="Eastwood D.C."/>
            <person name="Martin F."/>
            <person name="Cullen D."/>
            <person name="Grigoriev I.V."/>
            <person name="Hibbett D.S."/>
        </authorList>
    </citation>
    <scope>NUCLEOTIDE SEQUENCE [LARGE SCALE GENOMIC DNA]</scope>
    <source>
        <strain evidence="2 3">DJM-731 SS1</strain>
    </source>
</reference>
<dbReference type="PANTHER" id="PTHR30543:SF21">
    <property type="entry name" value="NAD(P)H-DEPENDENT FMN REDUCTASE LOT6"/>
    <property type="match status" value="1"/>
</dbReference>
<dbReference type="InterPro" id="IPR005025">
    <property type="entry name" value="FMN_Rdtase-like_dom"/>
</dbReference>